<evidence type="ECO:0000313" key="2">
    <source>
        <dbReference type="Proteomes" id="UP000886891"/>
    </source>
</evidence>
<feature type="non-terminal residue" evidence="1">
    <location>
        <position position="1"/>
    </location>
</feature>
<proteinExistence type="predicted"/>
<dbReference type="AlphaFoldDB" id="A0A9D1SX15"/>
<reference evidence="1" key="1">
    <citation type="submission" date="2020-10" db="EMBL/GenBank/DDBJ databases">
        <authorList>
            <person name="Gilroy R."/>
        </authorList>
    </citation>
    <scope>NUCLEOTIDE SEQUENCE</scope>
    <source>
        <strain evidence="1">23406</strain>
    </source>
</reference>
<dbReference type="Gene3D" id="2.160.20.110">
    <property type="match status" value="1"/>
</dbReference>
<evidence type="ECO:0000313" key="1">
    <source>
        <dbReference type="EMBL" id="HIU99708.1"/>
    </source>
</evidence>
<sequence length="236" mass="25692">NLSGKYMLLADINLGSDWIPLATYGWAHSLQDDRPANPFRGVLDGQGHTISYSTYIDNLNKDNDYGWGLFGTAKDASFFNIKLKASIKSYDYTVKKVSAFEVCVGGLVGLAENCKFESCETLSDSSITNMDTDRAYYVFLVGMKDTGATYAGGLVGDARGCQFKNCSNRATVSSRGYQAYSGGIVGNNYNCKFEGENANYSSVSASHGEWVWGIHGQGEIYGKIGEPWKRSDGGKI</sequence>
<name>A0A9D1SX15_9FIRM</name>
<gene>
    <name evidence="1" type="ORF">IAB14_01175</name>
</gene>
<comment type="caution">
    <text evidence="1">The sequence shown here is derived from an EMBL/GenBank/DDBJ whole genome shotgun (WGS) entry which is preliminary data.</text>
</comment>
<reference evidence="1" key="2">
    <citation type="journal article" date="2021" name="PeerJ">
        <title>Extensive microbial diversity within the chicken gut microbiome revealed by metagenomics and culture.</title>
        <authorList>
            <person name="Gilroy R."/>
            <person name="Ravi A."/>
            <person name="Getino M."/>
            <person name="Pursley I."/>
            <person name="Horton D.L."/>
            <person name="Alikhan N.F."/>
            <person name="Baker D."/>
            <person name="Gharbi K."/>
            <person name="Hall N."/>
            <person name="Watson M."/>
            <person name="Adriaenssens E.M."/>
            <person name="Foster-Nyarko E."/>
            <person name="Jarju S."/>
            <person name="Secka A."/>
            <person name="Antonio M."/>
            <person name="Oren A."/>
            <person name="Chaudhuri R.R."/>
            <person name="La Ragione R."/>
            <person name="Hildebrand F."/>
            <person name="Pallen M.J."/>
        </authorList>
    </citation>
    <scope>NUCLEOTIDE SEQUENCE</scope>
    <source>
        <strain evidence="1">23406</strain>
    </source>
</reference>
<protein>
    <recommendedName>
        <fullName evidence="3">GLUG domain-containing protein</fullName>
    </recommendedName>
</protein>
<dbReference type="Proteomes" id="UP000886891">
    <property type="component" value="Unassembled WGS sequence"/>
</dbReference>
<accession>A0A9D1SX15</accession>
<dbReference type="EMBL" id="DVOH01000012">
    <property type="protein sequence ID" value="HIU99708.1"/>
    <property type="molecule type" value="Genomic_DNA"/>
</dbReference>
<organism evidence="1 2">
    <name type="scientific">Candidatus Stercoripulliclostridium merdipullorum</name>
    <dbReference type="NCBI Taxonomy" id="2840952"/>
    <lineage>
        <taxon>Bacteria</taxon>
        <taxon>Bacillati</taxon>
        <taxon>Bacillota</taxon>
        <taxon>Clostridia</taxon>
        <taxon>Eubacteriales</taxon>
        <taxon>Candidatus Stercoripulliclostridium</taxon>
    </lineage>
</organism>
<evidence type="ECO:0008006" key="3">
    <source>
        <dbReference type="Google" id="ProtNLM"/>
    </source>
</evidence>